<keyword evidence="2" id="KW-1185">Reference proteome</keyword>
<dbReference type="RefSeq" id="WP_092477578.1">
    <property type="nucleotide sequence ID" value="NZ_FOHN01000008.1"/>
</dbReference>
<sequence>MIDSNCSKYALKLIHNCKIQASSDYATVFSAVYQQIKRISKDAPVYLIYPSEQLQTFATRIKVLSLQLSHMLESYLETSQENPLRQIKLVSGSTKHLLAKPIGYPAEPKSYHVQINTVASGQRNQSKYVSKKTCPFTTQTYSFSVQTNDEIYDFELPVHNHATNESILLSIQKLINQTVDTLEASILEDKSRIALVLEAKAYRKNVPAQFSLREKSSNGILAFYELNSVTESPKQSDFSVDGKHFTSYGTAFNIDDLFELTLLAPSPDTIIVSYELDSASILSEAARFSETVNQLLELSKTCSNTKLYRELLVFFTSHHTELEKAGLQFQDSQVHLSSIPDEARSLKVNFLQKLLSQDEAFSQQFLMHTQNIIINPMEYVPNKIVSYKDFTRPNFPNPYETSMYSGFLFTNCC</sequence>
<evidence type="ECO:0000313" key="2">
    <source>
        <dbReference type="Proteomes" id="UP000199800"/>
    </source>
</evidence>
<protein>
    <submittedName>
        <fullName evidence="1">Uncharacterized protein</fullName>
    </submittedName>
</protein>
<dbReference type="Proteomes" id="UP000199800">
    <property type="component" value="Unassembled WGS sequence"/>
</dbReference>
<proteinExistence type="predicted"/>
<reference evidence="1 2" key="1">
    <citation type="submission" date="2016-10" db="EMBL/GenBank/DDBJ databases">
        <authorList>
            <person name="de Groot N.N."/>
        </authorList>
    </citation>
    <scope>NUCLEOTIDE SEQUENCE [LARGE SCALE GENOMIC DNA]</scope>
    <source>
        <strain evidence="1 2">DSM 1801</strain>
    </source>
</reference>
<evidence type="ECO:0000313" key="1">
    <source>
        <dbReference type="EMBL" id="SET10718.1"/>
    </source>
</evidence>
<accession>A0A1I0BU96</accession>
<dbReference type="OrthoDB" id="9763527at2"/>
<organism evidence="1 2">
    <name type="scientific">[Clostridium] polysaccharolyticum</name>
    <dbReference type="NCBI Taxonomy" id="29364"/>
    <lineage>
        <taxon>Bacteria</taxon>
        <taxon>Bacillati</taxon>
        <taxon>Bacillota</taxon>
        <taxon>Clostridia</taxon>
        <taxon>Lachnospirales</taxon>
        <taxon>Lachnospiraceae</taxon>
    </lineage>
</organism>
<dbReference type="AlphaFoldDB" id="A0A1I0BU96"/>
<dbReference type="STRING" id="29364.SAMN04487772_108102"/>
<dbReference type="EMBL" id="FOHN01000008">
    <property type="protein sequence ID" value="SET10718.1"/>
    <property type="molecule type" value="Genomic_DNA"/>
</dbReference>
<gene>
    <name evidence="1" type="ORF">SAMN04487772_108102</name>
</gene>
<name>A0A1I0BU96_9FIRM</name>